<feature type="transmembrane region" description="Helical" evidence="1">
    <location>
        <begin position="154"/>
        <end position="177"/>
    </location>
</feature>
<feature type="transmembrane region" description="Helical" evidence="1">
    <location>
        <begin position="114"/>
        <end position="134"/>
    </location>
</feature>
<proteinExistence type="predicted"/>
<feature type="transmembrane region" description="Helical" evidence="1">
    <location>
        <begin position="37"/>
        <end position="55"/>
    </location>
</feature>
<organism evidence="2 3">
    <name type="scientific">Pseudomonas helleri</name>
    <dbReference type="NCBI Taxonomy" id="1608996"/>
    <lineage>
        <taxon>Bacteria</taxon>
        <taxon>Pseudomonadati</taxon>
        <taxon>Pseudomonadota</taxon>
        <taxon>Gammaproteobacteria</taxon>
        <taxon>Pseudomonadales</taxon>
        <taxon>Pseudomonadaceae</taxon>
        <taxon>Pseudomonas</taxon>
    </lineage>
</organism>
<dbReference type="RefSeq" id="WP_153356415.1">
    <property type="nucleotide sequence ID" value="NZ_JBEBPR010000007.1"/>
</dbReference>
<dbReference type="Proteomes" id="UP000466863">
    <property type="component" value="Unassembled WGS sequence"/>
</dbReference>
<feature type="transmembrane region" description="Helical" evidence="1">
    <location>
        <begin position="363"/>
        <end position="386"/>
    </location>
</feature>
<evidence type="ECO:0000313" key="2">
    <source>
        <dbReference type="EMBL" id="MQU43492.1"/>
    </source>
</evidence>
<evidence type="ECO:0000256" key="1">
    <source>
        <dbReference type="SAM" id="Phobius"/>
    </source>
</evidence>
<feature type="transmembrane region" description="Helical" evidence="1">
    <location>
        <begin position="6"/>
        <end position="25"/>
    </location>
</feature>
<comment type="caution">
    <text evidence="2">The sequence shown here is derived from an EMBL/GenBank/DDBJ whole genome shotgun (WGS) entry which is preliminary data.</text>
</comment>
<feature type="transmembrane region" description="Helical" evidence="1">
    <location>
        <begin position="189"/>
        <end position="219"/>
    </location>
</feature>
<sequence length="452" mass="50593">MQVILNLIFCLIISSISIALAINILRKGRFDPASGFVLGFCYFIGAPITQLLILGEINDAQIGLPALTLSSNTYLFSYLFLGCLATVGIYFFPLHKKKLSSKFFSVTDNKLDNYYKFILFSYVCLASFTFISSGKAAGGHWMENNHELYASSTAAVISGNFYNVLRVIIPGVILYSYSRSVISKKSATIILLMFSGLELIISSNRIILLFSMIALAGIYRVQMKRFILISVILAPLVLEFNALFPMIRGLMWSEGASIEQTKYAIETGYSSDDNSESKIGKTFNSAFESSNILVMRYALDKYQRSEDYLLGETIYIKSLTFFLPKTLWENKPISFNARMGYDISGSSVLSLNSTLLGEAFGNFSWFGAFVYLFNAIVFCSLILLLKGKAISYAGFFIAFAAWRFEFPFLAISIFSIVCLTILFNILYSLKTRLFKIKKKYSSPINTPPTSSI</sequence>
<name>A0A6I1WWV1_9PSED</name>
<gene>
    <name evidence="2" type="ORF">GHO28_13410</name>
</gene>
<reference evidence="2 3" key="1">
    <citation type="submission" date="2019-10" db="EMBL/GenBank/DDBJ databases">
        <title>Evaluation of single-gene subtyping targets for Pseudomonas.</title>
        <authorList>
            <person name="Reichler S.J."/>
            <person name="Orsi R.H."/>
            <person name="Wiedmann M."/>
            <person name="Martin N.H."/>
            <person name="Murphy S.I."/>
        </authorList>
    </citation>
    <scope>NUCLEOTIDE SEQUENCE [LARGE SCALE GENOMIC DNA]</scope>
    <source>
        <strain evidence="2 3">FSL R10-1876</strain>
    </source>
</reference>
<feature type="transmembrane region" description="Helical" evidence="1">
    <location>
        <begin position="225"/>
        <end position="244"/>
    </location>
</feature>
<keyword evidence="1" id="KW-0812">Transmembrane</keyword>
<evidence type="ECO:0000313" key="3">
    <source>
        <dbReference type="Proteomes" id="UP000466863"/>
    </source>
</evidence>
<accession>A0A6I1WWV1</accession>
<feature type="transmembrane region" description="Helical" evidence="1">
    <location>
        <begin position="75"/>
        <end position="93"/>
    </location>
</feature>
<keyword evidence="1" id="KW-1133">Transmembrane helix</keyword>
<dbReference type="AlphaFoldDB" id="A0A6I1WWV1"/>
<dbReference type="EMBL" id="WIVV01000056">
    <property type="protein sequence ID" value="MQU43492.1"/>
    <property type="molecule type" value="Genomic_DNA"/>
</dbReference>
<evidence type="ECO:0008006" key="4">
    <source>
        <dbReference type="Google" id="ProtNLM"/>
    </source>
</evidence>
<keyword evidence="1" id="KW-0472">Membrane</keyword>
<feature type="transmembrane region" description="Helical" evidence="1">
    <location>
        <begin position="406"/>
        <end position="429"/>
    </location>
</feature>
<protein>
    <recommendedName>
        <fullName evidence="4">Oligosaccharide repeat unit polymerase</fullName>
    </recommendedName>
</protein>